<evidence type="ECO:0000313" key="1">
    <source>
        <dbReference type="EMBL" id="GLR20130.1"/>
    </source>
</evidence>
<reference evidence="1" key="1">
    <citation type="journal article" date="2014" name="Int. J. Syst. Evol. Microbiol.">
        <title>Complete genome sequence of Corynebacterium casei LMG S-19264T (=DSM 44701T), isolated from a smear-ripened cheese.</title>
        <authorList>
            <consortium name="US DOE Joint Genome Institute (JGI-PGF)"/>
            <person name="Walter F."/>
            <person name="Albersmeier A."/>
            <person name="Kalinowski J."/>
            <person name="Ruckert C."/>
        </authorList>
    </citation>
    <scope>NUCLEOTIDE SEQUENCE</scope>
    <source>
        <strain evidence="1">NBRC 108769</strain>
    </source>
</reference>
<dbReference type="SUPFAM" id="SSF142906">
    <property type="entry name" value="YjbR-like"/>
    <property type="match status" value="1"/>
</dbReference>
<dbReference type="PANTHER" id="PTHR35145">
    <property type="entry name" value="CYTOPLASMIC PROTEIN-RELATED"/>
    <property type="match status" value="1"/>
</dbReference>
<accession>A0AA37WIQ7</accession>
<dbReference type="EMBL" id="BSOH01000037">
    <property type="protein sequence ID" value="GLR20130.1"/>
    <property type="molecule type" value="Genomic_DNA"/>
</dbReference>
<gene>
    <name evidence="1" type="ORF">GCM10007940_47460</name>
</gene>
<name>A0AA37WIQ7_9BACT</name>
<comment type="caution">
    <text evidence="1">The sequence shown here is derived from an EMBL/GenBank/DDBJ whole genome shotgun (WGS) entry which is preliminary data.</text>
</comment>
<dbReference type="InterPro" id="IPR058532">
    <property type="entry name" value="YjbR/MT2646/Rv2570-like"/>
</dbReference>
<organism evidence="1 2">
    <name type="scientific">Portibacter lacus</name>
    <dbReference type="NCBI Taxonomy" id="1099794"/>
    <lineage>
        <taxon>Bacteria</taxon>
        <taxon>Pseudomonadati</taxon>
        <taxon>Bacteroidota</taxon>
        <taxon>Saprospiria</taxon>
        <taxon>Saprospirales</taxon>
        <taxon>Haliscomenobacteraceae</taxon>
        <taxon>Portibacter</taxon>
    </lineage>
</organism>
<dbReference type="Proteomes" id="UP001156666">
    <property type="component" value="Unassembled WGS sequence"/>
</dbReference>
<reference evidence="1" key="2">
    <citation type="submission" date="2023-01" db="EMBL/GenBank/DDBJ databases">
        <title>Draft genome sequence of Portibacter lacus strain NBRC 108769.</title>
        <authorList>
            <person name="Sun Q."/>
            <person name="Mori K."/>
        </authorList>
    </citation>
    <scope>NUCLEOTIDE SEQUENCE</scope>
    <source>
        <strain evidence="1">NBRC 108769</strain>
    </source>
</reference>
<keyword evidence="2" id="KW-1185">Reference proteome</keyword>
<dbReference type="RefSeq" id="WP_235294968.1">
    <property type="nucleotide sequence ID" value="NZ_BSOH01000037.1"/>
</dbReference>
<proteinExistence type="predicted"/>
<protein>
    <recommendedName>
        <fullName evidence="3">MmcQ/YjbR family DNA-binding protein</fullName>
    </recommendedName>
</protein>
<evidence type="ECO:0008006" key="3">
    <source>
        <dbReference type="Google" id="ProtNLM"/>
    </source>
</evidence>
<dbReference type="Gene3D" id="3.90.1150.30">
    <property type="match status" value="1"/>
</dbReference>
<dbReference type="InterPro" id="IPR038056">
    <property type="entry name" value="YjbR-like_sf"/>
</dbReference>
<evidence type="ECO:0000313" key="2">
    <source>
        <dbReference type="Proteomes" id="UP001156666"/>
    </source>
</evidence>
<dbReference type="InterPro" id="IPR007351">
    <property type="entry name" value="YjbR"/>
</dbReference>
<dbReference type="PANTHER" id="PTHR35145:SF1">
    <property type="entry name" value="CYTOPLASMIC PROTEIN"/>
    <property type="match status" value="1"/>
</dbReference>
<dbReference type="AlphaFoldDB" id="A0AA37WIQ7"/>
<dbReference type="Pfam" id="PF04237">
    <property type="entry name" value="YjbR"/>
    <property type="match status" value="1"/>
</dbReference>
<sequence length="118" mass="13907">MDIETFRFYCLSKKGITEETPFGPDTLVYKVMTKMFALTSLNEAEFRCNLKCDPDYALELRNEYSDIIPGWHMSKKHWNTVYCERELDDKLIKKLIDHSYELVVSKLTKSQKAQLSEL</sequence>